<dbReference type="RefSeq" id="WP_326623219.1">
    <property type="nucleotide sequence ID" value="NZ_CP109106.1"/>
</dbReference>
<organism evidence="3 4">
    <name type="scientific">Streptomyces decoyicus</name>
    <dbReference type="NCBI Taxonomy" id="249567"/>
    <lineage>
        <taxon>Bacteria</taxon>
        <taxon>Bacillati</taxon>
        <taxon>Actinomycetota</taxon>
        <taxon>Actinomycetes</taxon>
        <taxon>Kitasatosporales</taxon>
        <taxon>Streptomycetaceae</taxon>
        <taxon>Streptomyces</taxon>
    </lineage>
</organism>
<reference evidence="3 4" key="1">
    <citation type="submission" date="2022-10" db="EMBL/GenBank/DDBJ databases">
        <title>The complete genomes of actinobacterial strains from the NBC collection.</title>
        <authorList>
            <person name="Joergensen T.S."/>
            <person name="Alvarez Arevalo M."/>
            <person name="Sterndorff E.B."/>
            <person name="Faurdal D."/>
            <person name="Vuksanovic O."/>
            <person name="Mourched A.-S."/>
            <person name="Charusanti P."/>
            <person name="Shaw S."/>
            <person name="Blin K."/>
            <person name="Weber T."/>
        </authorList>
    </citation>
    <scope>NUCLEOTIDE SEQUENCE [LARGE SCALE GENOMIC DNA]</scope>
    <source>
        <strain evidence="3 4">NBC 01774</strain>
    </source>
</reference>
<sequence length="269" mass="28730">MTKTTIYTGAVPVAGGQIRLHQRGQRGPALVLVHYWGGSAATWEAVVDRLPDDRATVCFDQRGWGASRSLSGPYHLDRLADDLLDVVRGAGLKRYVLVGHSMGGKVAQLAAARRPQGLVGLVLLAPAPPQPPAHVTAEYREFLSHAYDSPQAVEQALDQVLTAVPLNGSDRAAAVRDSLAAEDPARREWPLHGIAADITAAARRVEVPVLALAGEHDRVEPVGVLRDHLLPHLPHAVLDVLPGCGHLLPLEAPAEVATRLESFLADLDT</sequence>
<evidence type="ECO:0000313" key="3">
    <source>
        <dbReference type="EMBL" id="WSB73604.1"/>
    </source>
</evidence>
<dbReference type="InterPro" id="IPR029058">
    <property type="entry name" value="AB_hydrolase_fold"/>
</dbReference>
<feature type="domain" description="AB hydrolase-1" evidence="2">
    <location>
        <begin position="30"/>
        <end position="257"/>
    </location>
</feature>
<keyword evidence="1 3" id="KW-0378">Hydrolase</keyword>
<dbReference type="PANTHER" id="PTHR43798">
    <property type="entry name" value="MONOACYLGLYCEROL LIPASE"/>
    <property type="match status" value="1"/>
</dbReference>
<dbReference type="PANTHER" id="PTHR43798:SF31">
    <property type="entry name" value="AB HYDROLASE SUPERFAMILY PROTEIN YCLE"/>
    <property type="match status" value="1"/>
</dbReference>
<evidence type="ECO:0000256" key="1">
    <source>
        <dbReference type="ARBA" id="ARBA00022801"/>
    </source>
</evidence>
<evidence type="ECO:0000259" key="2">
    <source>
        <dbReference type="Pfam" id="PF12697"/>
    </source>
</evidence>
<dbReference type="SUPFAM" id="SSF53474">
    <property type="entry name" value="alpha/beta-Hydrolases"/>
    <property type="match status" value="1"/>
</dbReference>
<name>A0ABZ1FSZ9_9ACTN</name>
<dbReference type="PRINTS" id="PR00111">
    <property type="entry name" value="ABHYDROLASE"/>
</dbReference>
<dbReference type="InterPro" id="IPR000073">
    <property type="entry name" value="AB_hydrolase_1"/>
</dbReference>
<dbReference type="GO" id="GO:0016787">
    <property type="term" value="F:hydrolase activity"/>
    <property type="evidence" value="ECO:0007669"/>
    <property type="project" value="UniProtKB-KW"/>
</dbReference>
<keyword evidence="4" id="KW-1185">Reference proteome</keyword>
<gene>
    <name evidence="3" type="ORF">OG863_39830</name>
</gene>
<dbReference type="EMBL" id="CP109106">
    <property type="protein sequence ID" value="WSB73604.1"/>
    <property type="molecule type" value="Genomic_DNA"/>
</dbReference>
<dbReference type="InterPro" id="IPR050266">
    <property type="entry name" value="AB_hydrolase_sf"/>
</dbReference>
<proteinExistence type="predicted"/>
<dbReference type="Pfam" id="PF12697">
    <property type="entry name" value="Abhydrolase_6"/>
    <property type="match status" value="1"/>
</dbReference>
<accession>A0ABZ1FSZ9</accession>
<dbReference type="Gene3D" id="3.40.50.1820">
    <property type="entry name" value="alpha/beta hydrolase"/>
    <property type="match status" value="1"/>
</dbReference>
<evidence type="ECO:0000313" key="4">
    <source>
        <dbReference type="Proteomes" id="UP001344251"/>
    </source>
</evidence>
<protein>
    <submittedName>
        <fullName evidence="3">Alpha/beta hydrolase</fullName>
    </submittedName>
</protein>
<dbReference type="Proteomes" id="UP001344251">
    <property type="component" value="Chromosome"/>
</dbReference>